<reference evidence="2" key="1">
    <citation type="submission" date="2015-08" db="EMBL/GenBank/DDBJ databases">
        <authorList>
            <person name="Babu N.S."/>
            <person name="Beckwith C.J."/>
            <person name="Beseler K.G."/>
            <person name="Brison A."/>
            <person name="Carone J.V."/>
            <person name="Caskin T.P."/>
            <person name="Diamond M."/>
            <person name="Durham M.E."/>
            <person name="Foxe J.M."/>
            <person name="Go M."/>
            <person name="Henderson B.A."/>
            <person name="Jones I.B."/>
            <person name="McGettigan J.A."/>
            <person name="Micheletti S.J."/>
            <person name="Nasrallah M.E."/>
            <person name="Ortiz D."/>
            <person name="Piller C.R."/>
            <person name="Privatt S.R."/>
            <person name="Schneider S.L."/>
            <person name="Sharp S."/>
            <person name="Smith T.C."/>
            <person name="Stanton J.D."/>
            <person name="Ullery H.E."/>
            <person name="Wilson R.J."/>
            <person name="Serrano M.G."/>
            <person name="Buck G."/>
            <person name="Lee V."/>
            <person name="Wang Y."/>
            <person name="Carvalho R."/>
            <person name="Voegtly L."/>
            <person name="Shi R."/>
            <person name="Duckworth R."/>
            <person name="Johnson A."/>
            <person name="Loviza R."/>
            <person name="Walstead R."/>
            <person name="Shah Z."/>
            <person name="Kiflezghi M."/>
            <person name="Wade K."/>
            <person name="Ball S.L."/>
            <person name="Bradley K.W."/>
            <person name="Asai D.J."/>
            <person name="Bowman C.A."/>
            <person name="Russell D.A."/>
            <person name="Pope W.H."/>
            <person name="Jacobs-Sera D."/>
            <person name="Hendrix R.W."/>
            <person name="Hatfull G.F."/>
        </authorList>
    </citation>
    <scope>NUCLEOTIDE SEQUENCE</scope>
</reference>
<dbReference type="AlphaFoldDB" id="A0A1D2AGI3"/>
<name>A0A1D2AGI3_AUXPR</name>
<proteinExistence type="predicted"/>
<feature type="non-terminal residue" evidence="2">
    <location>
        <position position="1"/>
    </location>
</feature>
<evidence type="ECO:0000256" key="1">
    <source>
        <dbReference type="SAM" id="MobiDB-lite"/>
    </source>
</evidence>
<feature type="region of interest" description="Disordered" evidence="1">
    <location>
        <begin position="250"/>
        <end position="279"/>
    </location>
</feature>
<gene>
    <name evidence="2" type="ORF">g.18608</name>
</gene>
<sequence length="279" mass="29732">RSRMPGTHPAFLLNLPHSAPQTLGHGLYMLLTHSSCMSTLVSLCLEPKPHPSIRVGAGSMLGTTRCPVVAGWQDRLRDKAVLAGISGLSVGTVAAIAKGHPVVRFAAQSTLSFVLLGTLYGGVQEACRLVRCHDSPVNSAFAGAAAGSLIHRANGRHPLHGALAYGAIATAAHAASAAWRPDETLRDVLVRIDLLDPPPPEVLAAQRAQRDSELAAREAREAETGPGWLRRLGDAIGMRRMSEAEWAEYTAAQDEKQRQRVQAALEGKTSQPRRGGVFD</sequence>
<dbReference type="EMBL" id="GDKF01000315">
    <property type="protein sequence ID" value="JAT78307.1"/>
    <property type="molecule type" value="Transcribed_RNA"/>
</dbReference>
<organism evidence="2">
    <name type="scientific">Auxenochlorella protothecoides</name>
    <name type="common">Green microalga</name>
    <name type="synonym">Chlorella protothecoides</name>
    <dbReference type="NCBI Taxonomy" id="3075"/>
    <lineage>
        <taxon>Eukaryota</taxon>
        <taxon>Viridiplantae</taxon>
        <taxon>Chlorophyta</taxon>
        <taxon>core chlorophytes</taxon>
        <taxon>Trebouxiophyceae</taxon>
        <taxon>Chlorellales</taxon>
        <taxon>Chlorellaceae</taxon>
        <taxon>Auxenochlorella</taxon>
    </lineage>
</organism>
<accession>A0A1D2AGI3</accession>
<evidence type="ECO:0000313" key="2">
    <source>
        <dbReference type="EMBL" id="JAT78307.1"/>
    </source>
</evidence>
<protein>
    <submittedName>
        <fullName evidence="2">Uncharacterized protein</fullName>
    </submittedName>
</protein>